<dbReference type="AlphaFoldDB" id="A0AA40ETY9"/>
<evidence type="ECO:0000313" key="1">
    <source>
        <dbReference type="EMBL" id="KAK0745391.1"/>
    </source>
</evidence>
<gene>
    <name evidence="1" type="ORF">B0T21DRAFT_359620</name>
</gene>
<organism evidence="1 2">
    <name type="scientific">Apiosordaria backusii</name>
    <dbReference type="NCBI Taxonomy" id="314023"/>
    <lineage>
        <taxon>Eukaryota</taxon>
        <taxon>Fungi</taxon>
        <taxon>Dikarya</taxon>
        <taxon>Ascomycota</taxon>
        <taxon>Pezizomycotina</taxon>
        <taxon>Sordariomycetes</taxon>
        <taxon>Sordariomycetidae</taxon>
        <taxon>Sordariales</taxon>
        <taxon>Lasiosphaeriaceae</taxon>
        <taxon>Apiosordaria</taxon>
    </lineage>
</organism>
<evidence type="ECO:0000313" key="2">
    <source>
        <dbReference type="Proteomes" id="UP001172159"/>
    </source>
</evidence>
<reference evidence="1" key="1">
    <citation type="submission" date="2023-06" db="EMBL/GenBank/DDBJ databases">
        <title>Genome-scale phylogeny and comparative genomics of the fungal order Sordariales.</title>
        <authorList>
            <consortium name="Lawrence Berkeley National Laboratory"/>
            <person name="Hensen N."/>
            <person name="Bonometti L."/>
            <person name="Westerberg I."/>
            <person name="Brannstrom I.O."/>
            <person name="Guillou S."/>
            <person name="Cros-Aarteil S."/>
            <person name="Calhoun S."/>
            <person name="Haridas S."/>
            <person name="Kuo A."/>
            <person name="Mondo S."/>
            <person name="Pangilinan J."/>
            <person name="Riley R."/>
            <person name="Labutti K."/>
            <person name="Andreopoulos B."/>
            <person name="Lipzen A."/>
            <person name="Chen C."/>
            <person name="Yanf M."/>
            <person name="Daum C."/>
            <person name="Ng V."/>
            <person name="Clum A."/>
            <person name="Steindorff A."/>
            <person name="Ohm R."/>
            <person name="Martin F."/>
            <person name="Silar P."/>
            <person name="Natvig D."/>
            <person name="Lalanne C."/>
            <person name="Gautier V."/>
            <person name="Ament-Velasquez S.L."/>
            <person name="Kruys A."/>
            <person name="Hutchinson M.I."/>
            <person name="Powell A.J."/>
            <person name="Barry K."/>
            <person name="Miller A.N."/>
            <person name="Grigoriev I.V."/>
            <person name="Debuchy R."/>
            <person name="Gladieux P."/>
            <person name="Thoren M.H."/>
            <person name="Johannesson H."/>
        </authorList>
    </citation>
    <scope>NUCLEOTIDE SEQUENCE</scope>
    <source>
        <strain evidence="1">CBS 540.89</strain>
    </source>
</reference>
<protein>
    <submittedName>
        <fullName evidence="1">Uncharacterized protein</fullName>
    </submittedName>
</protein>
<dbReference type="EMBL" id="JAUKTV010000002">
    <property type="protein sequence ID" value="KAK0745391.1"/>
    <property type="molecule type" value="Genomic_DNA"/>
</dbReference>
<accession>A0AA40ETY9</accession>
<name>A0AA40ETY9_9PEZI</name>
<proteinExistence type="predicted"/>
<keyword evidence="2" id="KW-1185">Reference proteome</keyword>
<comment type="caution">
    <text evidence="1">The sequence shown here is derived from an EMBL/GenBank/DDBJ whole genome shotgun (WGS) entry which is preliminary data.</text>
</comment>
<dbReference type="Proteomes" id="UP001172159">
    <property type="component" value="Unassembled WGS sequence"/>
</dbReference>
<sequence length="116" mass="13261">MRIPSLMTRHRSLHSRRQRTVFAIRQDGAEPAPHDRKSYPITLYPIPFIRDASFFLSLSRLGFDYICLLHRCSMSSLLITLRVLMARLSLPAFTKTPSLECFPVIQPLVSTSSLAK</sequence>